<accession>K9IQ61</accession>
<evidence type="ECO:0000313" key="1">
    <source>
        <dbReference type="EMBL" id="JAA50440.1"/>
    </source>
</evidence>
<feature type="non-terminal residue" evidence="1">
    <location>
        <position position="1"/>
    </location>
</feature>
<protein>
    <submittedName>
        <fullName evidence="1">Uncharacterized protein</fullName>
    </submittedName>
</protein>
<dbReference type="EMBL" id="GABZ01003085">
    <property type="protein sequence ID" value="JAA50440.1"/>
    <property type="molecule type" value="mRNA"/>
</dbReference>
<dbReference type="AlphaFoldDB" id="K9IQ61"/>
<proteinExistence type="evidence at transcript level"/>
<name>K9IQ61_DESRO</name>
<sequence length="102" mass="11230">RSSLWSGFSCLRLPPCLSISSHHTSPLAVPRHGSSSCFRAFPFSLELSPGTIFNVPVFHFPEVPEQMSSLDNPCWTTPSKTNSTLITLISLSLFCFITLITT</sequence>
<reference evidence="1" key="1">
    <citation type="submission" date="2012-11" db="EMBL/GenBank/DDBJ databases">
        <title>The Vampirome: Transcriptome and Proteome Analysis of the Submandibular and Accessory Glands of the Vampire Bat and Vector of Human Rabies, Desmodus rotundus.</title>
        <authorList>
            <person name="Francischetti I.M.B."/>
            <person name="Assumpcao T.C.F."/>
            <person name="Ma D."/>
            <person name="Vicente E.C."/>
            <person name="Ribeiro J.M.C."/>
        </authorList>
    </citation>
    <scope>NUCLEOTIDE SEQUENCE</scope>
    <source>
        <tissue evidence="1">Salivary gland</tissue>
    </source>
</reference>
<organism evidence="1">
    <name type="scientific">Desmodus rotundus</name>
    <name type="common">Vampire bat</name>
    <dbReference type="NCBI Taxonomy" id="9430"/>
    <lineage>
        <taxon>Eukaryota</taxon>
        <taxon>Metazoa</taxon>
        <taxon>Chordata</taxon>
        <taxon>Craniata</taxon>
        <taxon>Vertebrata</taxon>
        <taxon>Euteleostomi</taxon>
        <taxon>Mammalia</taxon>
        <taxon>Eutheria</taxon>
        <taxon>Laurasiatheria</taxon>
        <taxon>Chiroptera</taxon>
        <taxon>Yangochiroptera</taxon>
        <taxon>Phyllostomidae</taxon>
        <taxon>Desmodontinae</taxon>
        <taxon>Desmodus</taxon>
    </lineage>
</organism>